<dbReference type="STRING" id="28885.EI16_12340"/>
<evidence type="ECO:0000313" key="2">
    <source>
        <dbReference type="Proteomes" id="UP000027341"/>
    </source>
</evidence>
<gene>
    <name evidence="1" type="ORF">EI16_12340</name>
</gene>
<evidence type="ECO:0000313" key="1">
    <source>
        <dbReference type="EMBL" id="KDN94681.1"/>
    </source>
</evidence>
<comment type="caution">
    <text evidence="1">The sequence shown here is derived from an EMBL/GenBank/DDBJ whole genome shotgun (WGS) entry which is preliminary data.</text>
</comment>
<dbReference type="EMBL" id="JMIU01000002">
    <property type="protein sequence ID" value="KDN94681.1"/>
    <property type="molecule type" value="Genomic_DNA"/>
</dbReference>
<sequence length="123" mass="14193">MAEYKKILKEWRLDLVGENKAPYENLNESSQLLAKALDKAIGKDIYSLDDIELKYIYEQANINQLHGEMPEDMMSEKLEAQGLNEPQIRYSIKMTKKIGKEAKTILSVLARVVDVREKNITLH</sequence>
<proteinExistence type="predicted"/>
<organism evidence="1 2">
    <name type="scientific">Hydrogenovibrio marinus</name>
    <dbReference type="NCBI Taxonomy" id="28885"/>
    <lineage>
        <taxon>Bacteria</taxon>
        <taxon>Pseudomonadati</taxon>
        <taxon>Pseudomonadota</taxon>
        <taxon>Gammaproteobacteria</taxon>
        <taxon>Thiotrichales</taxon>
        <taxon>Piscirickettsiaceae</taxon>
        <taxon>Hydrogenovibrio</taxon>
    </lineage>
</organism>
<dbReference type="RefSeq" id="WP_029913537.1">
    <property type="nucleotide sequence ID" value="NZ_JMIU01000002.1"/>
</dbReference>
<dbReference type="Proteomes" id="UP000027341">
    <property type="component" value="Unassembled WGS sequence"/>
</dbReference>
<name>A0A066ZWJ0_HYDMR</name>
<reference evidence="1 2" key="1">
    <citation type="submission" date="2014-04" db="EMBL/GenBank/DDBJ databases">
        <title>Draft genome sequence of Hydrogenovibrio marinus MH-110, a model organism for aerobic H2 metabolism.</title>
        <authorList>
            <person name="Cha H.J."/>
            <person name="Jo B.H."/>
            <person name="Hwang B.H."/>
        </authorList>
    </citation>
    <scope>NUCLEOTIDE SEQUENCE [LARGE SCALE GENOMIC DNA]</scope>
    <source>
        <strain evidence="1 2">MH-110</strain>
    </source>
</reference>
<keyword evidence="2" id="KW-1185">Reference proteome</keyword>
<protein>
    <submittedName>
        <fullName evidence="1">Uncharacterized protein</fullName>
    </submittedName>
</protein>
<accession>A0A066ZWJ0</accession>
<dbReference type="AlphaFoldDB" id="A0A066ZWJ0"/>